<keyword evidence="3" id="KW-1185">Reference proteome</keyword>
<dbReference type="Proteomes" id="UP001567572">
    <property type="component" value="Unassembled WGS sequence"/>
</dbReference>
<dbReference type="AlphaFoldDB" id="A0ABD5M5I1"/>
<feature type="domain" description="PIN" evidence="1">
    <location>
        <begin position="3"/>
        <end position="132"/>
    </location>
</feature>
<dbReference type="SUPFAM" id="SSF88723">
    <property type="entry name" value="PIN domain-like"/>
    <property type="match status" value="1"/>
</dbReference>
<proteinExistence type="predicted"/>
<gene>
    <name evidence="2" type="ORF">ABNG04_07950</name>
</gene>
<dbReference type="Gene3D" id="3.40.50.1010">
    <property type="entry name" value="5'-nuclease"/>
    <property type="match status" value="1"/>
</dbReference>
<dbReference type="EMBL" id="JBEDNY010000002">
    <property type="protein sequence ID" value="MEZ3163809.1"/>
    <property type="molecule type" value="Genomic_DNA"/>
</dbReference>
<dbReference type="PANTHER" id="PTHR42188:SF1">
    <property type="entry name" value="23S RRNA-SPECIFIC ENDONUCLEASE VAPC20"/>
    <property type="match status" value="1"/>
</dbReference>
<evidence type="ECO:0000259" key="1">
    <source>
        <dbReference type="Pfam" id="PF01850"/>
    </source>
</evidence>
<accession>A0ABD5M5I1</accession>
<organism evidence="2 3">
    <name type="scientific">Halorubrum miltondacostae</name>
    <dbReference type="NCBI Taxonomy" id="3076378"/>
    <lineage>
        <taxon>Archaea</taxon>
        <taxon>Methanobacteriati</taxon>
        <taxon>Methanobacteriota</taxon>
        <taxon>Stenosarchaea group</taxon>
        <taxon>Halobacteria</taxon>
        <taxon>Halobacteriales</taxon>
        <taxon>Haloferacaceae</taxon>
        <taxon>Halorubrum</taxon>
    </lineage>
</organism>
<dbReference type="PANTHER" id="PTHR42188">
    <property type="entry name" value="23S RRNA-SPECIFIC ENDONUCLEASE VAPC20"/>
    <property type="match status" value="1"/>
</dbReference>
<dbReference type="InterPro" id="IPR039018">
    <property type="entry name" value="VapC20-like"/>
</dbReference>
<evidence type="ECO:0000313" key="2">
    <source>
        <dbReference type="EMBL" id="MEZ3163809.1"/>
    </source>
</evidence>
<protein>
    <submittedName>
        <fullName evidence="2">PIN domain-containing protein</fullName>
    </submittedName>
</protein>
<evidence type="ECO:0000313" key="3">
    <source>
        <dbReference type="Proteomes" id="UP001567572"/>
    </source>
</evidence>
<comment type="caution">
    <text evidence="2">The sequence shown here is derived from an EMBL/GenBank/DDBJ whole genome shotgun (WGS) entry which is preliminary data.</text>
</comment>
<dbReference type="Pfam" id="PF01850">
    <property type="entry name" value="PIN"/>
    <property type="match status" value="1"/>
</dbReference>
<dbReference type="RefSeq" id="WP_371161564.1">
    <property type="nucleotide sequence ID" value="NZ_JBEDNX010000002.1"/>
</dbReference>
<reference evidence="2 3" key="1">
    <citation type="submission" date="2024-06" db="EMBL/GenBank/DDBJ databases">
        <title>Halorubrum miltondacostae sp. nov., a potential PHA producer isolated from an inland solar saltern in Rio Maior, Portugal.</title>
        <authorList>
            <person name="Albuquerque L."/>
            <person name="Viver T."/>
            <person name="Barroso C."/>
            <person name="Claudino R."/>
            <person name="Galvan M."/>
            <person name="Simoes G."/>
            <person name="Lobo Da Cunha A."/>
            <person name="Egas C."/>
        </authorList>
    </citation>
    <scope>NUCLEOTIDE SEQUENCE [LARGE SCALE GENOMIC DNA]</scope>
    <source>
        <strain evidence="2 3">RMP-11</strain>
    </source>
</reference>
<sequence length="150" mass="16519">MSVFVDTGVFYAHHDTDASRHAVGTDALNAVLSSTEYGHVMTSDYVYDETVTLTQMRTGDIDAGRKVGQRIRGEGYPSAIELLHSSPPLFDRAVSVHETYADHEISFTDAMTVAMVKYHEIDGILSFDDDFDGIVPRLVPKTLTFTEDGA</sequence>
<name>A0ABD5M5I1_9EURY</name>
<dbReference type="InterPro" id="IPR002716">
    <property type="entry name" value="PIN_dom"/>
</dbReference>
<dbReference type="InterPro" id="IPR029060">
    <property type="entry name" value="PIN-like_dom_sf"/>
</dbReference>